<evidence type="ECO:0000259" key="2">
    <source>
        <dbReference type="PROSITE" id="PS50085"/>
    </source>
</evidence>
<dbReference type="InterPro" id="IPR000331">
    <property type="entry name" value="Rap/Ran_GAP_dom"/>
</dbReference>
<evidence type="ECO:0000313" key="4">
    <source>
        <dbReference type="WBParaSite" id="nRc.2.0.1.t38248-RA"/>
    </source>
</evidence>
<accession>A0A915KHD8</accession>
<organism evidence="3 4">
    <name type="scientific">Romanomermis culicivorax</name>
    <name type="common">Nematode worm</name>
    <dbReference type="NCBI Taxonomy" id="13658"/>
    <lineage>
        <taxon>Eukaryota</taxon>
        <taxon>Metazoa</taxon>
        <taxon>Ecdysozoa</taxon>
        <taxon>Nematoda</taxon>
        <taxon>Enoplea</taxon>
        <taxon>Dorylaimia</taxon>
        <taxon>Mermithida</taxon>
        <taxon>Mermithoidea</taxon>
        <taxon>Mermithidae</taxon>
        <taxon>Romanomermis</taxon>
    </lineage>
</organism>
<dbReference type="AlphaFoldDB" id="A0A915KHD8"/>
<dbReference type="InterPro" id="IPR035974">
    <property type="entry name" value="Rap/Ran-GAP_sf"/>
</dbReference>
<dbReference type="Gene3D" id="3.40.50.11210">
    <property type="entry name" value="Rap/Ran-GAP"/>
    <property type="match status" value="1"/>
</dbReference>
<dbReference type="SUPFAM" id="SSF111347">
    <property type="entry name" value="Rap/Ran-GAP"/>
    <property type="match status" value="1"/>
</dbReference>
<dbReference type="Proteomes" id="UP000887565">
    <property type="component" value="Unplaced"/>
</dbReference>
<evidence type="ECO:0000313" key="3">
    <source>
        <dbReference type="Proteomes" id="UP000887565"/>
    </source>
</evidence>
<reference evidence="4" key="1">
    <citation type="submission" date="2022-11" db="UniProtKB">
        <authorList>
            <consortium name="WormBaseParasite"/>
        </authorList>
    </citation>
    <scope>IDENTIFICATION</scope>
</reference>
<evidence type="ECO:0000256" key="1">
    <source>
        <dbReference type="ARBA" id="ARBA00022468"/>
    </source>
</evidence>
<name>A0A915KHD8_ROMCU</name>
<protein>
    <submittedName>
        <fullName evidence="4">Rap-GAP domain-containing protein</fullName>
    </submittedName>
</protein>
<dbReference type="PANTHER" id="PTHR15711">
    <property type="entry name" value="RAP GTPASE-ACTIVATING PROTEIN"/>
    <property type="match status" value="1"/>
</dbReference>
<keyword evidence="3" id="KW-1185">Reference proteome</keyword>
<dbReference type="PROSITE" id="PS50085">
    <property type="entry name" value="RAPGAP"/>
    <property type="match status" value="1"/>
</dbReference>
<dbReference type="GO" id="GO:0051056">
    <property type="term" value="P:regulation of small GTPase mediated signal transduction"/>
    <property type="evidence" value="ECO:0007669"/>
    <property type="project" value="InterPro"/>
</dbReference>
<dbReference type="PANTHER" id="PTHR15711:SF32">
    <property type="entry name" value="RAP GTPASE ACTIVATING PROTEIN 1, ISOFORM H"/>
    <property type="match status" value="1"/>
</dbReference>
<dbReference type="WBParaSite" id="nRc.2.0.1.t38248-RA">
    <property type="protein sequence ID" value="nRc.2.0.1.t38248-RA"/>
    <property type="gene ID" value="nRc.2.0.1.g38248"/>
</dbReference>
<feature type="domain" description="Rap-GAP" evidence="2">
    <location>
        <begin position="44"/>
        <end position="139"/>
    </location>
</feature>
<keyword evidence="1" id="KW-0343">GTPase activation</keyword>
<dbReference type="GO" id="GO:0005096">
    <property type="term" value="F:GTPase activator activity"/>
    <property type="evidence" value="ECO:0007669"/>
    <property type="project" value="UniProtKB-KW"/>
</dbReference>
<dbReference type="Pfam" id="PF21022">
    <property type="entry name" value="Rap-GAP_dimer"/>
    <property type="match status" value="1"/>
</dbReference>
<dbReference type="Gene3D" id="6.10.140.210">
    <property type="match status" value="1"/>
</dbReference>
<dbReference type="GO" id="GO:0005737">
    <property type="term" value="C:cytoplasm"/>
    <property type="evidence" value="ECO:0007669"/>
    <property type="project" value="TreeGrafter"/>
</dbReference>
<proteinExistence type="predicted"/>
<dbReference type="Pfam" id="PF02145">
    <property type="entry name" value="Rap_GAP"/>
    <property type="match status" value="1"/>
</dbReference>
<sequence>MHEIVPASCLGPLPTAARMAKVLREEISVEKFHPVLFPKGSDMILNYDEHVLVSNYKFGVIYQRFGQTTEEELFNNVGGSAAFDEFLTILGDKVQLKNFPGYRGGLDTLNDQTGNYSIYTKYKDNSNWKMNTIVGEEEQ</sequence>
<dbReference type="InterPro" id="IPR050989">
    <property type="entry name" value="Rap1_Ran_GAP"/>
</dbReference>